<protein>
    <submittedName>
        <fullName evidence="3">Uncharacterized protein</fullName>
    </submittedName>
</protein>
<keyword evidence="2" id="KW-0472">Membrane</keyword>
<dbReference type="OrthoDB" id="1115172at2"/>
<evidence type="ECO:0000313" key="4">
    <source>
        <dbReference type="Proteomes" id="UP000002945"/>
    </source>
</evidence>
<dbReference type="EMBL" id="ABIB01000001">
    <property type="protein sequence ID" value="EDP98314.1"/>
    <property type="molecule type" value="Genomic_DNA"/>
</dbReference>
<feature type="coiled-coil region" evidence="1">
    <location>
        <begin position="71"/>
        <end position="118"/>
    </location>
</feature>
<proteinExistence type="predicted"/>
<evidence type="ECO:0000256" key="2">
    <source>
        <dbReference type="SAM" id="Phobius"/>
    </source>
</evidence>
<dbReference type="RefSeq" id="WP_007095327.1">
    <property type="nucleotide sequence ID" value="NZ_CP142125.1"/>
</dbReference>
<dbReference type="HOGENOM" id="CLU_1914297_0_0_10"/>
<accession>A9DKF2</accession>
<dbReference type="Proteomes" id="UP000002945">
    <property type="component" value="Unassembled WGS sequence"/>
</dbReference>
<evidence type="ECO:0000313" key="3">
    <source>
        <dbReference type="EMBL" id="EDP98314.1"/>
    </source>
</evidence>
<keyword evidence="4" id="KW-1185">Reference proteome</keyword>
<organism evidence="3 4">
    <name type="scientific">Kordia algicida OT-1</name>
    <dbReference type="NCBI Taxonomy" id="391587"/>
    <lineage>
        <taxon>Bacteria</taxon>
        <taxon>Pseudomonadati</taxon>
        <taxon>Bacteroidota</taxon>
        <taxon>Flavobacteriia</taxon>
        <taxon>Flavobacteriales</taxon>
        <taxon>Flavobacteriaceae</taxon>
        <taxon>Kordia</taxon>
    </lineage>
</organism>
<keyword evidence="2" id="KW-1133">Transmembrane helix</keyword>
<gene>
    <name evidence="3" type="ORF">KAOT1_13892</name>
</gene>
<evidence type="ECO:0000256" key="1">
    <source>
        <dbReference type="SAM" id="Coils"/>
    </source>
</evidence>
<dbReference type="STRING" id="391587.KAOT1_13892"/>
<reference evidence="3 4" key="1">
    <citation type="journal article" date="2011" name="J. Bacteriol.">
        <title>Genome sequence of the algicidal bacterium Kordia algicida OT-1.</title>
        <authorList>
            <person name="Lee H.S."/>
            <person name="Kang S.G."/>
            <person name="Kwon K.K."/>
            <person name="Lee J.H."/>
            <person name="Kim S.J."/>
        </authorList>
    </citation>
    <scope>NUCLEOTIDE SEQUENCE [LARGE SCALE GENOMIC DNA]</scope>
    <source>
        <strain evidence="3 4">OT-1</strain>
    </source>
</reference>
<keyword evidence="1" id="KW-0175">Coiled coil</keyword>
<dbReference type="AlphaFoldDB" id="A9DKF2"/>
<sequence>MSRATKDTIQKILLIALGAMTVSMVLISVFNYKDNRQKNDYLEHEKVLVEEELTVIIKSYSHIANHHTLNADEINVEKEKAEKLLDNLKSTVLDYESIIEYRRKMLELRKNNHRLQETFHKGMSAGAINTTY</sequence>
<name>A9DKF2_9FLAO</name>
<keyword evidence="2" id="KW-0812">Transmembrane</keyword>
<feature type="transmembrane region" description="Helical" evidence="2">
    <location>
        <begin position="12"/>
        <end position="32"/>
    </location>
</feature>
<comment type="caution">
    <text evidence="3">The sequence shown here is derived from an EMBL/GenBank/DDBJ whole genome shotgun (WGS) entry which is preliminary data.</text>
</comment>